<dbReference type="AlphaFoldDB" id="A0A0G0BIU8"/>
<feature type="transmembrane region" description="Helical" evidence="1">
    <location>
        <begin position="150"/>
        <end position="168"/>
    </location>
</feature>
<organism evidence="3 4">
    <name type="scientific">candidate division CPR3 bacterium GW2011_GWF2_35_18</name>
    <dbReference type="NCBI Taxonomy" id="1618350"/>
    <lineage>
        <taxon>Bacteria</taxon>
        <taxon>Bacteria division CPR3</taxon>
    </lineage>
</organism>
<dbReference type="SUPFAM" id="SSF103481">
    <property type="entry name" value="Multidrug resistance efflux transporter EmrE"/>
    <property type="match status" value="1"/>
</dbReference>
<proteinExistence type="predicted"/>
<evidence type="ECO:0000313" key="3">
    <source>
        <dbReference type="EMBL" id="KKP69353.1"/>
    </source>
</evidence>
<dbReference type="InterPro" id="IPR037185">
    <property type="entry name" value="EmrE-like"/>
</dbReference>
<protein>
    <submittedName>
        <fullName evidence="3">Integral membrane protein DUF6</fullName>
    </submittedName>
</protein>
<name>A0A0G0BIU8_UNCC3</name>
<feature type="domain" description="EamA" evidence="2">
    <location>
        <begin position="5"/>
        <end position="136"/>
    </location>
</feature>
<sequence>MTNVVLLSFIALAFFATETVLHKLTAKYVVKNPLTFNFYLTLFEFIFVLPSLFSNQITFPSLIDFKYIFLTSLTITIAMILYFFVLYHIDASVIGPLYNFRIIFSILLSTIFLHEILNPTYYLWIGILTIGGFFVTFNEKTKLKSFFQKPVFIFLIYVFGLALMSIFINKGVNISGYWNFTFWYKVISFILVLFTIPFFKKDFKVSRKQFSTISIISLIGFLGTLFANQAFSINVTIPTAIFSIPGSMIIIFILSRLKPDLLEKHSLKVYTIRFFAASIMIFAAFQLK</sequence>
<feature type="transmembrane region" description="Helical" evidence="1">
    <location>
        <begin position="97"/>
        <end position="114"/>
    </location>
</feature>
<dbReference type="InterPro" id="IPR000620">
    <property type="entry name" value="EamA_dom"/>
</dbReference>
<dbReference type="EMBL" id="LBQB01000007">
    <property type="protein sequence ID" value="KKP69353.1"/>
    <property type="molecule type" value="Genomic_DNA"/>
</dbReference>
<feature type="transmembrane region" description="Helical" evidence="1">
    <location>
        <begin position="211"/>
        <end position="231"/>
    </location>
</feature>
<feature type="transmembrane region" description="Helical" evidence="1">
    <location>
        <begin position="65"/>
        <end position="85"/>
    </location>
</feature>
<keyword evidence="1" id="KW-0812">Transmembrane</keyword>
<dbReference type="Pfam" id="PF00892">
    <property type="entry name" value="EamA"/>
    <property type="match status" value="1"/>
</dbReference>
<feature type="transmembrane region" description="Helical" evidence="1">
    <location>
        <begin position="120"/>
        <end position="138"/>
    </location>
</feature>
<keyword evidence="1" id="KW-1133">Transmembrane helix</keyword>
<accession>A0A0G0BIU8</accession>
<feature type="transmembrane region" description="Helical" evidence="1">
    <location>
        <begin position="180"/>
        <end position="199"/>
    </location>
</feature>
<dbReference type="GO" id="GO:0016020">
    <property type="term" value="C:membrane"/>
    <property type="evidence" value="ECO:0007669"/>
    <property type="project" value="InterPro"/>
</dbReference>
<gene>
    <name evidence="3" type="ORF">UR67_C0007G0058</name>
</gene>
<feature type="transmembrane region" description="Helical" evidence="1">
    <location>
        <begin position="6"/>
        <end position="24"/>
    </location>
</feature>
<dbReference type="Proteomes" id="UP000034581">
    <property type="component" value="Unassembled WGS sequence"/>
</dbReference>
<evidence type="ECO:0000313" key="4">
    <source>
        <dbReference type="Proteomes" id="UP000034581"/>
    </source>
</evidence>
<comment type="caution">
    <text evidence="3">The sequence shown here is derived from an EMBL/GenBank/DDBJ whole genome shotgun (WGS) entry which is preliminary data.</text>
</comment>
<evidence type="ECO:0000256" key="1">
    <source>
        <dbReference type="SAM" id="Phobius"/>
    </source>
</evidence>
<feature type="transmembrane region" description="Helical" evidence="1">
    <location>
        <begin position="237"/>
        <end position="257"/>
    </location>
</feature>
<reference evidence="3 4" key="1">
    <citation type="journal article" date="2015" name="Nature">
        <title>rRNA introns, odd ribosomes, and small enigmatic genomes across a large radiation of phyla.</title>
        <authorList>
            <person name="Brown C.T."/>
            <person name="Hug L.A."/>
            <person name="Thomas B.C."/>
            <person name="Sharon I."/>
            <person name="Castelle C.J."/>
            <person name="Singh A."/>
            <person name="Wilkins M.J."/>
            <person name="Williams K.H."/>
            <person name="Banfield J.F."/>
        </authorList>
    </citation>
    <scope>NUCLEOTIDE SEQUENCE [LARGE SCALE GENOMIC DNA]</scope>
</reference>
<feature type="transmembrane region" description="Helical" evidence="1">
    <location>
        <begin position="269"/>
        <end position="287"/>
    </location>
</feature>
<keyword evidence="1" id="KW-0472">Membrane</keyword>
<dbReference type="STRING" id="1618350.UR67_C0007G0058"/>
<evidence type="ECO:0000259" key="2">
    <source>
        <dbReference type="Pfam" id="PF00892"/>
    </source>
</evidence>
<feature type="transmembrane region" description="Helical" evidence="1">
    <location>
        <begin position="36"/>
        <end position="53"/>
    </location>
</feature>